<organism evidence="2 3">
    <name type="scientific">Babesia divergens</name>
    <dbReference type="NCBI Taxonomy" id="32595"/>
    <lineage>
        <taxon>Eukaryota</taxon>
        <taxon>Sar</taxon>
        <taxon>Alveolata</taxon>
        <taxon>Apicomplexa</taxon>
        <taxon>Aconoidasida</taxon>
        <taxon>Piroplasmida</taxon>
        <taxon>Babesiidae</taxon>
        <taxon>Babesia</taxon>
    </lineage>
</organism>
<name>A0AAD9GD32_BABDI</name>
<keyword evidence="1" id="KW-0812">Transmembrane</keyword>
<keyword evidence="1" id="KW-1133">Transmembrane helix</keyword>
<reference evidence="2" key="1">
    <citation type="journal article" date="2014" name="Nucleic Acids Res.">
        <title>The evolutionary dynamics of variant antigen genes in Babesia reveal a history of genomic innovation underlying host-parasite interaction.</title>
        <authorList>
            <person name="Jackson A.P."/>
            <person name="Otto T.D."/>
            <person name="Darby A."/>
            <person name="Ramaprasad A."/>
            <person name="Xia D."/>
            <person name="Echaide I.E."/>
            <person name="Farber M."/>
            <person name="Gahlot S."/>
            <person name="Gamble J."/>
            <person name="Gupta D."/>
            <person name="Gupta Y."/>
            <person name="Jackson L."/>
            <person name="Malandrin L."/>
            <person name="Malas T.B."/>
            <person name="Moussa E."/>
            <person name="Nair M."/>
            <person name="Reid A.J."/>
            <person name="Sanders M."/>
            <person name="Sharma J."/>
            <person name="Tracey A."/>
            <person name="Quail M.A."/>
            <person name="Weir W."/>
            <person name="Wastling J.M."/>
            <person name="Hall N."/>
            <person name="Willadsen P."/>
            <person name="Lingelbach K."/>
            <person name="Shiels B."/>
            <person name="Tait A."/>
            <person name="Berriman M."/>
            <person name="Allred D.R."/>
            <person name="Pain A."/>
        </authorList>
    </citation>
    <scope>NUCLEOTIDE SEQUENCE</scope>
    <source>
        <strain evidence="2">1802A</strain>
    </source>
</reference>
<reference evidence="2" key="2">
    <citation type="submission" date="2021-05" db="EMBL/GenBank/DDBJ databases">
        <authorList>
            <person name="Pain A."/>
        </authorList>
    </citation>
    <scope>NUCLEOTIDE SEQUENCE</scope>
    <source>
        <strain evidence="2">1802A</strain>
    </source>
</reference>
<feature type="transmembrane region" description="Helical" evidence="1">
    <location>
        <begin position="36"/>
        <end position="56"/>
    </location>
</feature>
<evidence type="ECO:0000313" key="2">
    <source>
        <dbReference type="EMBL" id="KAK1936190.1"/>
    </source>
</evidence>
<dbReference type="EMBL" id="JAHBMH010000044">
    <property type="protein sequence ID" value="KAK1936190.1"/>
    <property type="molecule type" value="Genomic_DNA"/>
</dbReference>
<evidence type="ECO:0000256" key="1">
    <source>
        <dbReference type="SAM" id="Phobius"/>
    </source>
</evidence>
<comment type="caution">
    <text evidence="2">The sequence shown here is derived from an EMBL/GenBank/DDBJ whole genome shotgun (WGS) entry which is preliminary data.</text>
</comment>
<keyword evidence="1" id="KW-0472">Membrane</keyword>
<dbReference type="Proteomes" id="UP001195914">
    <property type="component" value="Unassembled WGS sequence"/>
</dbReference>
<feature type="transmembrane region" description="Helical" evidence="1">
    <location>
        <begin position="87"/>
        <end position="105"/>
    </location>
</feature>
<keyword evidence="3" id="KW-1185">Reference proteome</keyword>
<evidence type="ECO:0000313" key="3">
    <source>
        <dbReference type="Proteomes" id="UP001195914"/>
    </source>
</evidence>
<protein>
    <submittedName>
        <fullName evidence="2">Uncharacterized protein</fullName>
    </submittedName>
</protein>
<sequence>MLYTSHELIALQIYRTKEITNFIASFQAQFQHYQKCVLLVVITAAIFLQMISLIQFDTIHTGENEEPQPGVHNWILQFQQKYTAKHWVTFYMVLIMYYVVVKLVGSKFSSMEELDHEKYSKHKTALRYLEASISDVKQLKSSILHHKEEDLKKPRRRIK</sequence>
<dbReference type="AlphaFoldDB" id="A0AAD9GD32"/>
<proteinExistence type="predicted"/>
<accession>A0AAD9GD32</accession>
<gene>
    <name evidence="2" type="ORF">X943_001942</name>
</gene>